<evidence type="ECO:0000313" key="3">
    <source>
        <dbReference type="Proteomes" id="UP000736672"/>
    </source>
</evidence>
<dbReference type="EMBL" id="JAGTJS010000003">
    <property type="protein sequence ID" value="KAH7272890.1"/>
    <property type="molecule type" value="Genomic_DNA"/>
</dbReference>
<evidence type="ECO:0000256" key="1">
    <source>
        <dbReference type="SAM" id="MobiDB-lite"/>
    </source>
</evidence>
<name>A0A9P9RCD5_FUSSL</name>
<evidence type="ECO:0000313" key="2">
    <source>
        <dbReference type="EMBL" id="KAH7272890.1"/>
    </source>
</evidence>
<feature type="region of interest" description="Disordered" evidence="1">
    <location>
        <begin position="98"/>
        <end position="128"/>
    </location>
</feature>
<protein>
    <submittedName>
        <fullName evidence="2">Uncharacterized protein</fullName>
    </submittedName>
</protein>
<proteinExistence type="predicted"/>
<comment type="caution">
    <text evidence="2">The sequence shown here is derived from an EMBL/GenBank/DDBJ whole genome shotgun (WGS) entry which is preliminary data.</text>
</comment>
<sequence>MTSKCLFETKNHKMGVSYRGMLPTGPPLLTAHPGSAVYSLVSIQSNRDDRRIQSQKEPASSSGPFYSRSSCDSSCRGERKPISPLTWPGNPCWSPAPAVGSQPAKSCPQRHVAPPAGSGLPPSPDDRLGCHRSLAPNRRPRPCAARIKKSSIQILRWGFNPTARGPGPLFPLPTIRHHFSAHLSPRKRRERRRFGSAAEGWTLWQFSAAAGTRRNLAAGGNEADESSGSSAD</sequence>
<dbReference type="AlphaFoldDB" id="A0A9P9RCD5"/>
<keyword evidence="3" id="KW-1185">Reference proteome</keyword>
<reference evidence="2" key="1">
    <citation type="journal article" date="2021" name="Nat. Commun.">
        <title>Genetic determinants of endophytism in the Arabidopsis root mycobiome.</title>
        <authorList>
            <person name="Mesny F."/>
            <person name="Miyauchi S."/>
            <person name="Thiergart T."/>
            <person name="Pickel B."/>
            <person name="Atanasova L."/>
            <person name="Karlsson M."/>
            <person name="Huettel B."/>
            <person name="Barry K.W."/>
            <person name="Haridas S."/>
            <person name="Chen C."/>
            <person name="Bauer D."/>
            <person name="Andreopoulos W."/>
            <person name="Pangilinan J."/>
            <person name="LaButti K."/>
            <person name="Riley R."/>
            <person name="Lipzen A."/>
            <person name="Clum A."/>
            <person name="Drula E."/>
            <person name="Henrissat B."/>
            <person name="Kohler A."/>
            <person name="Grigoriev I.V."/>
            <person name="Martin F.M."/>
            <person name="Hacquard S."/>
        </authorList>
    </citation>
    <scope>NUCLEOTIDE SEQUENCE</scope>
    <source>
        <strain evidence="2">FSSC 5 MPI-SDFR-AT-0091</strain>
    </source>
</reference>
<dbReference type="Proteomes" id="UP000736672">
    <property type="component" value="Unassembled WGS sequence"/>
</dbReference>
<feature type="region of interest" description="Disordered" evidence="1">
    <location>
        <begin position="47"/>
        <end position="75"/>
    </location>
</feature>
<gene>
    <name evidence="2" type="ORF">B0J15DRAFT_191011</name>
</gene>
<feature type="compositionally biased region" description="Polar residues" evidence="1">
    <location>
        <begin position="55"/>
        <end position="73"/>
    </location>
</feature>
<organism evidence="2 3">
    <name type="scientific">Fusarium solani</name>
    <name type="common">Filamentous fungus</name>
    <dbReference type="NCBI Taxonomy" id="169388"/>
    <lineage>
        <taxon>Eukaryota</taxon>
        <taxon>Fungi</taxon>
        <taxon>Dikarya</taxon>
        <taxon>Ascomycota</taxon>
        <taxon>Pezizomycotina</taxon>
        <taxon>Sordariomycetes</taxon>
        <taxon>Hypocreomycetidae</taxon>
        <taxon>Hypocreales</taxon>
        <taxon>Nectriaceae</taxon>
        <taxon>Fusarium</taxon>
        <taxon>Fusarium solani species complex</taxon>
    </lineage>
</organism>
<accession>A0A9P9RCD5</accession>